<comment type="caution">
    <text evidence="6">The sequence shown here is derived from an EMBL/GenBank/DDBJ whole genome shotgun (WGS) entry which is preliminary data.</text>
</comment>
<dbReference type="PANTHER" id="PTHR47506">
    <property type="entry name" value="TRANSCRIPTIONAL REGULATORY PROTEIN"/>
    <property type="match status" value="1"/>
</dbReference>
<protein>
    <submittedName>
        <fullName evidence="6">TetR/AcrR family transcriptional repressor of nem operon</fullName>
    </submittedName>
</protein>
<dbReference type="Proteomes" id="UP000568106">
    <property type="component" value="Unassembled WGS sequence"/>
</dbReference>
<evidence type="ECO:0000256" key="3">
    <source>
        <dbReference type="ARBA" id="ARBA00023163"/>
    </source>
</evidence>
<evidence type="ECO:0000313" key="6">
    <source>
        <dbReference type="EMBL" id="MBB5317957.1"/>
    </source>
</evidence>
<keyword evidence="3" id="KW-0804">Transcription</keyword>
<proteinExistence type="predicted"/>
<dbReference type="InterPro" id="IPR036271">
    <property type="entry name" value="Tet_transcr_reg_TetR-rel_C_sf"/>
</dbReference>
<dbReference type="Gene3D" id="1.10.10.60">
    <property type="entry name" value="Homeodomain-like"/>
    <property type="match status" value="1"/>
</dbReference>
<dbReference type="SUPFAM" id="SSF48498">
    <property type="entry name" value="Tetracyclin repressor-like, C-terminal domain"/>
    <property type="match status" value="1"/>
</dbReference>
<dbReference type="Gene3D" id="1.10.357.10">
    <property type="entry name" value="Tetracycline Repressor, domain 2"/>
    <property type="match status" value="1"/>
</dbReference>
<dbReference type="InterPro" id="IPR001647">
    <property type="entry name" value="HTH_TetR"/>
</dbReference>
<name>A0A7W8IIV7_9BACT</name>
<keyword evidence="2 4" id="KW-0238">DNA-binding</keyword>
<keyword evidence="7" id="KW-1185">Reference proteome</keyword>
<evidence type="ECO:0000256" key="2">
    <source>
        <dbReference type="ARBA" id="ARBA00023125"/>
    </source>
</evidence>
<dbReference type="PANTHER" id="PTHR47506:SF7">
    <property type="entry name" value="TRANSCRIPTIONAL REGULATORY PROTEIN"/>
    <property type="match status" value="1"/>
</dbReference>
<keyword evidence="1" id="KW-0805">Transcription regulation</keyword>
<sequence length="232" mass="25693">MSPWPSSSTVDYRYNPHCRIRFVILIWSQIILEEVHMGYSQAQKEKTHKRIVAIASKRFREKGLAGFGIAELMKEAGLTVGGFYKHFDSRDELVAEAVSDAFGVWQRQKEAAESSGQSLSFAKLIDDYLSDVHRKNPGTGCAFSALAPEIARSDERTRALTSQQVRNDLELIAGLLPGKDKRAARSRAILTFSALVGAMSLARAVSDETISHEILKSVGDLLKNPTSEHSEE</sequence>
<dbReference type="PRINTS" id="PR00455">
    <property type="entry name" value="HTHTETR"/>
</dbReference>
<evidence type="ECO:0000313" key="7">
    <source>
        <dbReference type="Proteomes" id="UP000568106"/>
    </source>
</evidence>
<gene>
    <name evidence="6" type="ORF">HDF09_002643</name>
</gene>
<evidence type="ECO:0000256" key="1">
    <source>
        <dbReference type="ARBA" id="ARBA00023015"/>
    </source>
</evidence>
<feature type="DNA-binding region" description="H-T-H motif" evidence="4">
    <location>
        <begin position="68"/>
        <end position="87"/>
    </location>
</feature>
<dbReference type="PROSITE" id="PS50977">
    <property type="entry name" value="HTH_TETR_2"/>
    <property type="match status" value="1"/>
</dbReference>
<evidence type="ECO:0000259" key="5">
    <source>
        <dbReference type="PROSITE" id="PS50977"/>
    </source>
</evidence>
<dbReference type="SUPFAM" id="SSF46689">
    <property type="entry name" value="Homeodomain-like"/>
    <property type="match status" value="1"/>
</dbReference>
<evidence type="ECO:0000256" key="4">
    <source>
        <dbReference type="PROSITE-ProRule" id="PRU00335"/>
    </source>
</evidence>
<dbReference type="EMBL" id="JACHDY010000003">
    <property type="protein sequence ID" value="MBB5317957.1"/>
    <property type="molecule type" value="Genomic_DNA"/>
</dbReference>
<dbReference type="AlphaFoldDB" id="A0A7W8IIV7"/>
<feature type="domain" description="HTH tetR-type" evidence="5">
    <location>
        <begin position="45"/>
        <end position="105"/>
    </location>
</feature>
<dbReference type="Pfam" id="PF00440">
    <property type="entry name" value="TetR_N"/>
    <property type="match status" value="1"/>
</dbReference>
<accession>A0A7W8IIV7</accession>
<dbReference type="GO" id="GO:0003677">
    <property type="term" value="F:DNA binding"/>
    <property type="evidence" value="ECO:0007669"/>
    <property type="project" value="UniProtKB-UniRule"/>
</dbReference>
<organism evidence="6 7">
    <name type="scientific">Tunturiibacter empetritectus</name>
    <dbReference type="NCBI Taxonomy" id="3069691"/>
    <lineage>
        <taxon>Bacteria</taxon>
        <taxon>Pseudomonadati</taxon>
        <taxon>Acidobacteriota</taxon>
        <taxon>Terriglobia</taxon>
        <taxon>Terriglobales</taxon>
        <taxon>Acidobacteriaceae</taxon>
        <taxon>Tunturiibacter</taxon>
    </lineage>
</organism>
<dbReference type="InterPro" id="IPR009057">
    <property type="entry name" value="Homeodomain-like_sf"/>
</dbReference>
<reference evidence="6" key="1">
    <citation type="submission" date="2020-08" db="EMBL/GenBank/DDBJ databases">
        <title>Genomic Encyclopedia of Type Strains, Phase IV (KMG-V): Genome sequencing to study the core and pangenomes of soil and plant-associated prokaryotes.</title>
        <authorList>
            <person name="Whitman W."/>
        </authorList>
    </citation>
    <scope>NUCLEOTIDE SEQUENCE [LARGE SCALE GENOMIC DNA]</scope>
    <source>
        <strain evidence="6">M8UP27</strain>
    </source>
</reference>